<evidence type="ECO:0008006" key="3">
    <source>
        <dbReference type="Google" id="ProtNLM"/>
    </source>
</evidence>
<gene>
    <name evidence="1" type="ORF">AZI86_10985</name>
</gene>
<evidence type="ECO:0000313" key="1">
    <source>
        <dbReference type="EMBL" id="KYG64726.1"/>
    </source>
</evidence>
<reference evidence="1 2" key="1">
    <citation type="submission" date="2016-03" db="EMBL/GenBank/DDBJ databases">
        <authorList>
            <person name="Ploux O."/>
        </authorList>
    </citation>
    <scope>NUCLEOTIDE SEQUENCE [LARGE SCALE GENOMIC DNA]</scope>
    <source>
        <strain evidence="1 2">R0</strain>
    </source>
</reference>
<comment type="caution">
    <text evidence="1">The sequence shown here is derived from an EMBL/GenBank/DDBJ whole genome shotgun (WGS) entry which is preliminary data.</text>
</comment>
<dbReference type="SUPFAM" id="SSF53756">
    <property type="entry name" value="UDP-Glycosyltransferase/glycogen phosphorylase"/>
    <property type="match status" value="1"/>
</dbReference>
<accession>A0A150WLE8</accession>
<dbReference type="AlphaFoldDB" id="A0A150WLE8"/>
<dbReference type="Proteomes" id="UP000075320">
    <property type="component" value="Unassembled WGS sequence"/>
</dbReference>
<proteinExistence type="predicted"/>
<name>A0A150WLE8_BDEBC</name>
<dbReference type="OrthoDB" id="6400003at2"/>
<dbReference type="RefSeq" id="WP_061835237.1">
    <property type="nucleotide sequence ID" value="NZ_LUKE01000002.1"/>
</dbReference>
<dbReference type="EMBL" id="LUKE01000002">
    <property type="protein sequence ID" value="KYG64726.1"/>
    <property type="molecule type" value="Genomic_DNA"/>
</dbReference>
<sequence>MERLKNKVIFFCFPYREVGGVSLLFLRMAEYLAGKIPNEIYIVDYADGYMATHRKSAQVKLLEYKDDLEVVIPDNGILVLQAMTPWSIYSSLRPLDGCKLFFWNCYPYNLVPAIPGLRNWLHGSETRIIFFLNSILFAYKLRVVRFLKLLLKYDAIAFMDRVNLDTTERIFGVNCDKREYLPVTLQGVDEICDLEVRNVRSPLRAAWIGRIADFKVHILLYTMRKMAHLAMEQERVIEFTVVGRGEYLYLIQEANLENNFFKVRYISELTTSEVEKFLRDEVDVLFAMGTSALEGARMGVPTVLLDISYVPITGDYVYQFLFEQDGYVLGDVINGNSFTSGNQSLSKVIAALDQNYALLCKKSYNYFEKNHSIDSAAEKLIDCLERDKLAFSVLKGHKVLSQPLSYRLLRYLRARV</sequence>
<keyword evidence="2" id="KW-1185">Reference proteome</keyword>
<evidence type="ECO:0000313" key="2">
    <source>
        <dbReference type="Proteomes" id="UP000075320"/>
    </source>
</evidence>
<protein>
    <recommendedName>
        <fullName evidence="3">Glycosyltransferase</fullName>
    </recommendedName>
</protein>
<organism evidence="1 2">
    <name type="scientific">Bdellovibrio bacteriovorus</name>
    <dbReference type="NCBI Taxonomy" id="959"/>
    <lineage>
        <taxon>Bacteria</taxon>
        <taxon>Pseudomonadati</taxon>
        <taxon>Bdellovibrionota</taxon>
        <taxon>Bdellovibrionia</taxon>
        <taxon>Bdellovibrionales</taxon>
        <taxon>Pseudobdellovibrionaceae</taxon>
        <taxon>Bdellovibrio</taxon>
    </lineage>
</organism>